<evidence type="ECO:0000313" key="6">
    <source>
        <dbReference type="EMBL" id="SUZ99777.1"/>
    </source>
</evidence>
<dbReference type="HAMAP" id="MF_01341">
    <property type="entry name" value="Ribosomal_uL15"/>
    <property type="match status" value="1"/>
</dbReference>
<dbReference type="EMBL" id="UINC01002736">
    <property type="protein sequence ID" value="SUZ99777.1"/>
    <property type="molecule type" value="Genomic_DNA"/>
</dbReference>
<sequence length="148" mass="15958">MYLHDLESSKNKRRKRVGRGPGSGSGKNCGRGQNGAKSRSGYKRKRGFEGGQNPLNRRLPKFGFTSPNKVYAQLINLQNLEDNADVETGSSLDKTKLKALGLIKKEDKPVKLLGKGKLSKKLNIEVDMTSASAAEAVKKAGGEVVTTG</sequence>
<reference evidence="6" key="1">
    <citation type="submission" date="2018-05" db="EMBL/GenBank/DDBJ databases">
        <authorList>
            <person name="Lanie J.A."/>
            <person name="Ng W.-L."/>
            <person name="Kazmierczak K.M."/>
            <person name="Andrzejewski T.M."/>
            <person name="Davidsen T.M."/>
            <person name="Wayne K.J."/>
            <person name="Tettelin H."/>
            <person name="Glass J.I."/>
            <person name="Rusch D."/>
            <person name="Podicherti R."/>
            <person name="Tsui H.-C.T."/>
            <person name="Winkler M.E."/>
        </authorList>
    </citation>
    <scope>NUCLEOTIDE SEQUENCE</scope>
</reference>
<organism evidence="6">
    <name type="scientific">marine metagenome</name>
    <dbReference type="NCBI Taxonomy" id="408172"/>
    <lineage>
        <taxon>unclassified sequences</taxon>
        <taxon>metagenomes</taxon>
        <taxon>ecological metagenomes</taxon>
    </lineage>
</organism>
<evidence type="ECO:0000256" key="4">
    <source>
        <dbReference type="SAM" id="MobiDB-lite"/>
    </source>
</evidence>
<feature type="domain" description="Large ribosomal subunit protein uL15/eL18" evidence="5">
    <location>
        <begin position="75"/>
        <end position="145"/>
    </location>
</feature>
<dbReference type="InterPro" id="IPR030878">
    <property type="entry name" value="Ribosomal_uL15"/>
</dbReference>
<dbReference type="GO" id="GO:0003735">
    <property type="term" value="F:structural constituent of ribosome"/>
    <property type="evidence" value="ECO:0007669"/>
    <property type="project" value="InterPro"/>
</dbReference>
<dbReference type="PANTHER" id="PTHR12934">
    <property type="entry name" value="50S RIBOSOMAL PROTEIN L15"/>
    <property type="match status" value="1"/>
</dbReference>
<dbReference type="NCBIfam" id="TIGR01071">
    <property type="entry name" value="rplO_bact"/>
    <property type="match status" value="1"/>
</dbReference>
<dbReference type="SUPFAM" id="SSF52080">
    <property type="entry name" value="Ribosomal proteins L15p and L18e"/>
    <property type="match status" value="1"/>
</dbReference>
<dbReference type="InterPro" id="IPR021131">
    <property type="entry name" value="Ribosomal_uL15/eL18"/>
</dbReference>
<dbReference type="PANTHER" id="PTHR12934:SF11">
    <property type="entry name" value="LARGE RIBOSOMAL SUBUNIT PROTEIN UL15M"/>
    <property type="match status" value="1"/>
</dbReference>
<evidence type="ECO:0000259" key="5">
    <source>
        <dbReference type="Pfam" id="PF00828"/>
    </source>
</evidence>
<dbReference type="Gene3D" id="3.100.10.10">
    <property type="match status" value="1"/>
</dbReference>
<dbReference type="GO" id="GO:0006412">
    <property type="term" value="P:translation"/>
    <property type="evidence" value="ECO:0007669"/>
    <property type="project" value="InterPro"/>
</dbReference>
<protein>
    <recommendedName>
        <fullName evidence="5">Large ribosomal subunit protein uL15/eL18 domain-containing protein</fullName>
    </recommendedName>
</protein>
<feature type="compositionally biased region" description="Gly residues" evidence="4">
    <location>
        <begin position="19"/>
        <end position="33"/>
    </location>
</feature>
<evidence type="ECO:0000256" key="1">
    <source>
        <dbReference type="ARBA" id="ARBA00007320"/>
    </source>
</evidence>
<accession>A0A381SC12</accession>
<keyword evidence="2" id="KW-0689">Ribosomal protein</keyword>
<gene>
    <name evidence="6" type="ORF">METZ01_LOCUS52631</name>
</gene>
<name>A0A381SC12_9ZZZZ</name>
<proteinExistence type="inferred from homology"/>
<dbReference type="GO" id="GO:0022625">
    <property type="term" value="C:cytosolic large ribosomal subunit"/>
    <property type="evidence" value="ECO:0007669"/>
    <property type="project" value="TreeGrafter"/>
</dbReference>
<comment type="similarity">
    <text evidence="1">Belongs to the universal ribosomal protein uL15 family.</text>
</comment>
<evidence type="ECO:0000256" key="2">
    <source>
        <dbReference type="ARBA" id="ARBA00022980"/>
    </source>
</evidence>
<dbReference type="InterPro" id="IPR036227">
    <property type="entry name" value="Ribosomal_uL15/eL18_sf"/>
</dbReference>
<feature type="region of interest" description="Disordered" evidence="4">
    <location>
        <begin position="1"/>
        <end position="61"/>
    </location>
</feature>
<evidence type="ECO:0000256" key="3">
    <source>
        <dbReference type="ARBA" id="ARBA00023274"/>
    </source>
</evidence>
<dbReference type="InterPro" id="IPR005749">
    <property type="entry name" value="Ribosomal_uL15_bac-type"/>
</dbReference>
<feature type="compositionally biased region" description="Basic and acidic residues" evidence="4">
    <location>
        <begin position="1"/>
        <end position="10"/>
    </location>
</feature>
<dbReference type="AlphaFoldDB" id="A0A381SC12"/>
<dbReference type="Pfam" id="PF00828">
    <property type="entry name" value="Ribosomal_L27A"/>
    <property type="match status" value="1"/>
</dbReference>
<keyword evidence="3" id="KW-0687">Ribonucleoprotein</keyword>